<name>A0A5C8PVH7_9HYPH</name>
<dbReference type="Proteomes" id="UP000321638">
    <property type="component" value="Unassembled WGS sequence"/>
</dbReference>
<dbReference type="EMBL" id="VDUZ01000002">
    <property type="protein sequence ID" value="TXL81983.1"/>
    <property type="molecule type" value="Genomic_DNA"/>
</dbReference>
<organism evidence="1 2">
    <name type="scientific">Vineibacter terrae</name>
    <dbReference type="NCBI Taxonomy" id="2586908"/>
    <lineage>
        <taxon>Bacteria</taxon>
        <taxon>Pseudomonadati</taxon>
        <taxon>Pseudomonadota</taxon>
        <taxon>Alphaproteobacteria</taxon>
        <taxon>Hyphomicrobiales</taxon>
        <taxon>Vineibacter</taxon>
    </lineage>
</organism>
<dbReference type="AlphaFoldDB" id="A0A5C8PVH7"/>
<keyword evidence="2" id="KW-1185">Reference proteome</keyword>
<evidence type="ECO:0000313" key="2">
    <source>
        <dbReference type="Proteomes" id="UP000321638"/>
    </source>
</evidence>
<evidence type="ECO:0000313" key="1">
    <source>
        <dbReference type="EMBL" id="TXL81983.1"/>
    </source>
</evidence>
<accession>A0A5C8PVH7</accession>
<proteinExistence type="predicted"/>
<protein>
    <submittedName>
        <fullName evidence="1">Uncharacterized protein</fullName>
    </submittedName>
</protein>
<comment type="caution">
    <text evidence="1">The sequence shown here is derived from an EMBL/GenBank/DDBJ whole genome shotgun (WGS) entry which is preliminary data.</text>
</comment>
<gene>
    <name evidence="1" type="ORF">FHP25_02635</name>
</gene>
<dbReference type="OrthoDB" id="7375839at2"/>
<reference evidence="1 2" key="1">
    <citation type="submission" date="2019-06" db="EMBL/GenBank/DDBJ databases">
        <title>New taxonomy in bacterial strain CC-CFT640, isolated from vineyard.</title>
        <authorList>
            <person name="Lin S.-Y."/>
            <person name="Tsai C.-F."/>
            <person name="Young C.-C."/>
        </authorList>
    </citation>
    <scope>NUCLEOTIDE SEQUENCE [LARGE SCALE GENOMIC DNA]</scope>
    <source>
        <strain evidence="1 2">CC-CFT640</strain>
    </source>
</reference>
<dbReference type="RefSeq" id="WP_147845338.1">
    <property type="nucleotide sequence ID" value="NZ_VDUZ01000002.1"/>
</dbReference>
<sequence>MPRSTETECGPCTTAEREAALGEDMIAAAPPRPETHAVVIGHRTLPLVLTLMHRGCAAVAGLQLGTRAPDSEPADLAWIADPRTDAELHAAMEAACHRIGPQGRVVLDVTSLAQAGGLAAVQRLITAFGLSVASIGDSSLHLILVATRAPTMARAA</sequence>